<protein>
    <submittedName>
        <fullName evidence="1">Cyclin-domain-containing protein</fullName>
    </submittedName>
</protein>
<name>A0A0A1NFC8_RHIZD</name>
<dbReference type="OMA" id="LHYEDDQ"/>
<proteinExistence type="predicted"/>
<dbReference type="CDD" id="cd20558">
    <property type="entry name" value="CYCLIN_ScPCL7-like"/>
    <property type="match status" value="1"/>
</dbReference>
<accession>A0A0A1NFC8</accession>
<dbReference type="PANTHER" id="PTHR15615">
    <property type="match status" value="1"/>
</dbReference>
<evidence type="ECO:0000313" key="2">
    <source>
        <dbReference type="Proteomes" id="UP000242381"/>
    </source>
</evidence>
<dbReference type="Pfam" id="PF08613">
    <property type="entry name" value="Cyclin"/>
    <property type="match status" value="1"/>
</dbReference>
<organism evidence="1 2">
    <name type="scientific">Rhizopus microsporus</name>
    <dbReference type="NCBI Taxonomy" id="58291"/>
    <lineage>
        <taxon>Eukaryota</taxon>
        <taxon>Fungi</taxon>
        <taxon>Fungi incertae sedis</taxon>
        <taxon>Mucoromycota</taxon>
        <taxon>Mucoromycotina</taxon>
        <taxon>Mucoromycetes</taxon>
        <taxon>Mucorales</taxon>
        <taxon>Mucorineae</taxon>
        <taxon>Rhizopodaceae</taxon>
        <taxon>Rhizopus</taxon>
    </lineage>
</organism>
<dbReference type="GO" id="GO:0005634">
    <property type="term" value="C:nucleus"/>
    <property type="evidence" value="ECO:0007669"/>
    <property type="project" value="TreeGrafter"/>
</dbReference>
<dbReference type="Gene3D" id="1.10.472.10">
    <property type="entry name" value="Cyclin-like"/>
    <property type="match status" value="1"/>
</dbReference>
<dbReference type="InterPro" id="IPR013922">
    <property type="entry name" value="Cyclin_PHO80-like"/>
</dbReference>
<sequence length="234" mass="26667">MNIAEYPTNQLIQIVSRLIESLLESNQHLPDKKITYFHSRTIPNITIQSYLSRIHKFAPFDNEALISMLIYFDRVHKLNKGFHINAFNIHRLVIASIVVAVKFTSDVFYSNARYAKVGGLPLKELNQLELEFLFFADFQLHITLNDLQEYANQLLSHAVHQQSTIVTTYQIVPSPTHTPSTLPKTTAAATAAAVSLPLTPPYSNKSLLKRYHPYQRSNHHTSKKIGLISPKDFI</sequence>
<dbReference type="GO" id="GO:0019901">
    <property type="term" value="F:protein kinase binding"/>
    <property type="evidence" value="ECO:0007669"/>
    <property type="project" value="InterPro"/>
</dbReference>
<dbReference type="Proteomes" id="UP000242381">
    <property type="component" value="Unassembled WGS sequence"/>
</dbReference>
<dbReference type="InterPro" id="IPR036915">
    <property type="entry name" value="Cyclin-like_sf"/>
</dbReference>
<dbReference type="PANTHER" id="PTHR15615:SF94">
    <property type="entry name" value="PHO85 CYCLIN-6-RELATED"/>
    <property type="match status" value="1"/>
</dbReference>
<dbReference type="EMBL" id="KV921341">
    <property type="protein sequence ID" value="ORE17982.1"/>
    <property type="molecule type" value="Genomic_DNA"/>
</dbReference>
<dbReference type="SUPFAM" id="SSF47954">
    <property type="entry name" value="Cyclin-like"/>
    <property type="match status" value="1"/>
</dbReference>
<evidence type="ECO:0000313" key="1">
    <source>
        <dbReference type="EMBL" id="ORE17982.1"/>
    </source>
</evidence>
<reference evidence="1 2" key="1">
    <citation type="journal article" date="2016" name="Proc. Natl. Acad. Sci. U.S.A.">
        <title>Lipid metabolic changes in an early divergent fungus govern the establishment of a mutualistic symbiosis with endobacteria.</title>
        <authorList>
            <person name="Lastovetsky O.A."/>
            <person name="Gaspar M.L."/>
            <person name="Mondo S.J."/>
            <person name="LaButti K.M."/>
            <person name="Sandor L."/>
            <person name="Grigoriev I.V."/>
            <person name="Henry S.A."/>
            <person name="Pawlowska T.E."/>
        </authorList>
    </citation>
    <scope>NUCLEOTIDE SEQUENCE [LARGE SCALE GENOMIC DNA]</scope>
    <source>
        <strain evidence="1 2">ATCC 11559</strain>
    </source>
</reference>
<dbReference type="GO" id="GO:0000307">
    <property type="term" value="C:cyclin-dependent protein kinase holoenzyme complex"/>
    <property type="evidence" value="ECO:0007669"/>
    <property type="project" value="TreeGrafter"/>
</dbReference>
<dbReference type="GO" id="GO:0016538">
    <property type="term" value="F:cyclin-dependent protein serine/threonine kinase regulator activity"/>
    <property type="evidence" value="ECO:0007669"/>
    <property type="project" value="TreeGrafter"/>
</dbReference>
<dbReference type="AlphaFoldDB" id="A0A0A1NFC8"/>
<gene>
    <name evidence="1" type="ORF">BCV71DRAFT_291185</name>
</gene>
<dbReference type="VEuPathDB" id="FungiDB:BCV72DRAFT_234578"/>